<name>A0A3M7QSC4_BRAPC</name>
<sequence length="1209" mass="140369">MGTSLQFLHQNLYQLRDSKLLENEMFKELYYEAKGHEKQANLTNLASRSKNDKITQETNFYLILTNMLSELKEIEPNSYEFKKKLEKIYKWYCKNKESFSRNEKNKAAMLIREAQINQSARRSANVNHDFSERVTAQQTTRSNRDMSPVYFPSLKSAYKIETGPKNKEIRSKNKLSDETRSELNKSSLSNRSEKNQKPIETKNLMKSDLDEKSRGEILKALSIYADQLYSSIDKTDTKKLEQSLKSLSKFYNALNDSSSLNVDQAKDTKSSVTLNSLIEVAKEVSDRMILSKNQLNMRINENRQLLESLKNSAKNPAVSEKSFFEKNETFNDNSETESKFLNAPVYAVLTRDTSKRPKSTSFTDWRGYISRPSTGRKTRSPLKFNLSSSSPRPKSSISITQIEITDSKEKKIFQAENDQNEEELSEKLKRQRSFSRQKNQPKESTSSCSEGREVKYVTFVAKINEKSSDGSSTENAEKIENLKDKSNSQLATTEPIIQQDTKQSESVTDNTTETATIGTEKALECLHREIDECECCKYPRAPSPSFVNQKHDIFHLTYVNNEKNEFSHRKNLNSLATETVSDQDQTSGLREILLSNYDPKFAAKIGISEFVPVQIMTPQNNGQLRNLEFIPFENIDSSYPKVNGFPVFDPYYNKQPAKLYRTNPSIPRPESKYGTRSSVYEQILEMKRKDLDTSALNVWQPEDVNLVRDLLELEQAPIRDTLVVEGLKPDIRNENYELVGYKVDNEPRKQTNTQTTPMGRPINMNIYGRWNRNEEINENKDEENTEENYKCPSNTNFSTFTKETLNSDVAAKPKSNGLQLTGNQLCKKFDDYVYEGRPLPTARTVRDPEKEQMALMKFNDAKQSVHIPTIFKGTTYGRNYVKEFDLEEIAKREDQRMAAIKIQRHFREHLLQKHRIANRSDPDALARVINYRNELLKRKQIKEALMMEEKSRIEKENARLRTLIQKIGIHSDLYQILHQKGPEYTSRVLNKAASCIQRWVRGWMIRKEIKNFKLVLYRENVDWSSFTTNYRKTILRILKMRNSFSIDCEFIPNEALDFYLREKKYTSYFNKLAFSNEIELSDISKMFNFVDLHPNNDEIQEAKLNVLKFYKRKANSTSISKRAMFDIIYYIYPPKATKLKSTRKSTWTNPIVDGEDALRLRGFKLIEPTVLEKSWKLVSENSVLERMNSNVSLALNKNTPVQDFEDSIN</sequence>
<reference evidence="2 3" key="1">
    <citation type="journal article" date="2018" name="Sci. Rep.">
        <title>Genomic signatures of local adaptation to the degree of environmental predictability in rotifers.</title>
        <authorList>
            <person name="Franch-Gras L."/>
            <person name="Hahn C."/>
            <person name="Garcia-Roger E.M."/>
            <person name="Carmona M.J."/>
            <person name="Serra M."/>
            <person name="Gomez A."/>
        </authorList>
    </citation>
    <scope>NUCLEOTIDE SEQUENCE [LARGE SCALE GENOMIC DNA]</scope>
    <source>
        <strain evidence="2">HYR1</strain>
    </source>
</reference>
<dbReference type="InterPro" id="IPR000048">
    <property type="entry name" value="IQ_motif_EF-hand-BS"/>
</dbReference>
<dbReference type="Proteomes" id="UP000276133">
    <property type="component" value="Unassembled WGS sequence"/>
</dbReference>
<dbReference type="EMBL" id="REGN01005228">
    <property type="protein sequence ID" value="RNA14250.1"/>
    <property type="molecule type" value="Genomic_DNA"/>
</dbReference>
<dbReference type="GO" id="GO:0004519">
    <property type="term" value="F:endonuclease activity"/>
    <property type="evidence" value="ECO:0007669"/>
    <property type="project" value="UniProtKB-KW"/>
</dbReference>
<dbReference type="PROSITE" id="PS50096">
    <property type="entry name" value="IQ"/>
    <property type="match status" value="2"/>
</dbReference>
<proteinExistence type="predicted"/>
<keyword evidence="2" id="KW-0540">Nuclease</keyword>
<keyword evidence="2" id="KW-0378">Hydrolase</keyword>
<accession>A0A3M7QSC4</accession>
<evidence type="ECO:0000313" key="3">
    <source>
        <dbReference type="Proteomes" id="UP000276133"/>
    </source>
</evidence>
<dbReference type="OrthoDB" id="6288272at2759"/>
<dbReference type="AlphaFoldDB" id="A0A3M7QSC4"/>
<feature type="compositionally biased region" description="Polar residues" evidence="1">
    <location>
        <begin position="436"/>
        <end position="449"/>
    </location>
</feature>
<organism evidence="2 3">
    <name type="scientific">Brachionus plicatilis</name>
    <name type="common">Marine rotifer</name>
    <name type="synonym">Brachionus muelleri</name>
    <dbReference type="NCBI Taxonomy" id="10195"/>
    <lineage>
        <taxon>Eukaryota</taxon>
        <taxon>Metazoa</taxon>
        <taxon>Spiralia</taxon>
        <taxon>Gnathifera</taxon>
        <taxon>Rotifera</taxon>
        <taxon>Eurotatoria</taxon>
        <taxon>Monogononta</taxon>
        <taxon>Pseudotrocha</taxon>
        <taxon>Ploima</taxon>
        <taxon>Brachionidae</taxon>
        <taxon>Brachionus</taxon>
    </lineage>
</organism>
<dbReference type="PANTHER" id="PTHR35978:SF1">
    <property type="entry name" value="IQ DOMAIN-CONTAINING PROTEIN M"/>
    <property type="match status" value="1"/>
</dbReference>
<feature type="compositionally biased region" description="Basic and acidic residues" evidence="1">
    <location>
        <begin position="475"/>
        <end position="486"/>
    </location>
</feature>
<feature type="region of interest" description="Disordered" evidence="1">
    <location>
        <begin position="162"/>
        <end position="207"/>
    </location>
</feature>
<evidence type="ECO:0000256" key="1">
    <source>
        <dbReference type="SAM" id="MobiDB-lite"/>
    </source>
</evidence>
<keyword evidence="3" id="KW-1185">Reference proteome</keyword>
<keyword evidence="2" id="KW-0255">Endonuclease</keyword>
<evidence type="ECO:0000313" key="2">
    <source>
        <dbReference type="EMBL" id="RNA14250.1"/>
    </source>
</evidence>
<gene>
    <name evidence="2" type="ORF">BpHYR1_054315</name>
</gene>
<feature type="region of interest" description="Disordered" evidence="1">
    <location>
        <begin position="415"/>
        <end position="449"/>
    </location>
</feature>
<feature type="region of interest" description="Disordered" evidence="1">
    <location>
        <begin position="352"/>
        <end position="398"/>
    </location>
</feature>
<protein>
    <submittedName>
        <fullName evidence="2">Structure-specific endonuclease subunit SLX4</fullName>
    </submittedName>
</protein>
<feature type="compositionally biased region" description="Basic and acidic residues" evidence="1">
    <location>
        <begin position="162"/>
        <end position="183"/>
    </location>
</feature>
<feature type="compositionally biased region" description="Basic and acidic residues" evidence="1">
    <location>
        <begin position="191"/>
        <end position="207"/>
    </location>
</feature>
<feature type="compositionally biased region" description="Low complexity" evidence="1">
    <location>
        <begin position="387"/>
        <end position="398"/>
    </location>
</feature>
<dbReference type="Pfam" id="PF00612">
    <property type="entry name" value="IQ"/>
    <property type="match status" value="2"/>
</dbReference>
<feature type="region of interest" description="Disordered" evidence="1">
    <location>
        <begin position="120"/>
        <end position="148"/>
    </location>
</feature>
<feature type="compositionally biased region" description="Polar residues" evidence="1">
    <location>
        <begin position="120"/>
        <end position="141"/>
    </location>
</feature>
<feature type="region of interest" description="Disordered" evidence="1">
    <location>
        <begin position="466"/>
        <end position="493"/>
    </location>
</feature>
<dbReference type="SMART" id="SM00015">
    <property type="entry name" value="IQ"/>
    <property type="match status" value="2"/>
</dbReference>
<dbReference type="PANTHER" id="PTHR35978">
    <property type="entry name" value="IQ DOMAIN-CONTAINING PROTEIN M"/>
    <property type="match status" value="1"/>
</dbReference>
<comment type="caution">
    <text evidence="2">The sequence shown here is derived from an EMBL/GenBank/DDBJ whole genome shotgun (WGS) entry which is preliminary data.</text>
</comment>